<organism evidence="1 2">
    <name type="scientific">Pluteus cervinus</name>
    <dbReference type="NCBI Taxonomy" id="181527"/>
    <lineage>
        <taxon>Eukaryota</taxon>
        <taxon>Fungi</taxon>
        <taxon>Dikarya</taxon>
        <taxon>Basidiomycota</taxon>
        <taxon>Agaricomycotina</taxon>
        <taxon>Agaricomycetes</taxon>
        <taxon>Agaricomycetidae</taxon>
        <taxon>Agaricales</taxon>
        <taxon>Pluteineae</taxon>
        <taxon>Pluteaceae</taxon>
        <taxon>Pluteus</taxon>
    </lineage>
</organism>
<evidence type="ECO:0000313" key="1">
    <source>
        <dbReference type="EMBL" id="TFK75247.1"/>
    </source>
</evidence>
<reference evidence="1 2" key="1">
    <citation type="journal article" date="2019" name="Nat. Ecol. Evol.">
        <title>Megaphylogeny resolves global patterns of mushroom evolution.</title>
        <authorList>
            <person name="Varga T."/>
            <person name="Krizsan K."/>
            <person name="Foldi C."/>
            <person name="Dima B."/>
            <person name="Sanchez-Garcia M."/>
            <person name="Sanchez-Ramirez S."/>
            <person name="Szollosi G.J."/>
            <person name="Szarkandi J.G."/>
            <person name="Papp V."/>
            <person name="Albert L."/>
            <person name="Andreopoulos W."/>
            <person name="Angelini C."/>
            <person name="Antonin V."/>
            <person name="Barry K.W."/>
            <person name="Bougher N.L."/>
            <person name="Buchanan P."/>
            <person name="Buyck B."/>
            <person name="Bense V."/>
            <person name="Catcheside P."/>
            <person name="Chovatia M."/>
            <person name="Cooper J."/>
            <person name="Damon W."/>
            <person name="Desjardin D."/>
            <person name="Finy P."/>
            <person name="Geml J."/>
            <person name="Haridas S."/>
            <person name="Hughes K."/>
            <person name="Justo A."/>
            <person name="Karasinski D."/>
            <person name="Kautmanova I."/>
            <person name="Kiss B."/>
            <person name="Kocsube S."/>
            <person name="Kotiranta H."/>
            <person name="LaButti K.M."/>
            <person name="Lechner B.E."/>
            <person name="Liimatainen K."/>
            <person name="Lipzen A."/>
            <person name="Lukacs Z."/>
            <person name="Mihaltcheva S."/>
            <person name="Morgado L.N."/>
            <person name="Niskanen T."/>
            <person name="Noordeloos M.E."/>
            <person name="Ohm R.A."/>
            <person name="Ortiz-Santana B."/>
            <person name="Ovrebo C."/>
            <person name="Racz N."/>
            <person name="Riley R."/>
            <person name="Savchenko A."/>
            <person name="Shiryaev A."/>
            <person name="Soop K."/>
            <person name="Spirin V."/>
            <person name="Szebenyi C."/>
            <person name="Tomsovsky M."/>
            <person name="Tulloss R.E."/>
            <person name="Uehling J."/>
            <person name="Grigoriev I.V."/>
            <person name="Vagvolgyi C."/>
            <person name="Papp T."/>
            <person name="Martin F.M."/>
            <person name="Miettinen O."/>
            <person name="Hibbett D.S."/>
            <person name="Nagy L.G."/>
        </authorList>
    </citation>
    <scope>NUCLEOTIDE SEQUENCE [LARGE SCALE GENOMIC DNA]</scope>
    <source>
        <strain evidence="1 2">NL-1719</strain>
    </source>
</reference>
<gene>
    <name evidence="1" type="ORF">BDN72DRAFT_955245</name>
</gene>
<keyword evidence="2" id="KW-1185">Reference proteome</keyword>
<protein>
    <submittedName>
        <fullName evidence="1">Uncharacterized protein</fullName>
    </submittedName>
</protein>
<accession>A0ACD3BE06</accession>
<sequence length="1347" mass="149171">MPPARKLVPLPSVTPSTLARSSAHRTASGSSSTSSTTGNPPPAKASGSRDSDEIERQRLRYQAQVQNAHMEEDDPLAVYKEFVEWMVKEYSVKSADTSKAQSELGELLKKATEQFKDDEVYKQDLRYLKLWVLYIAWVQQDLKTRSNKRGPGDKELQVTAALDMYEDLETNGIGTSFSMFYEEYAKLLETHGKYQEADRVYSRGLDHLARPIARLKTRSNEFKARCGHLLSASRPSSGPSNSARHASGSSDAGSKPTQHHTASSTSAHFQYISSSSVKHAPPSSTESRYAVMLAPPIPGKRQEKMMFQMALLFADGMEYSIQEARAKSVGLLGKKWGPPPSSEMRSIAASTSANQAGGRQHGVSMPVDFNDNGQKNSTKSFARRRSLMIGGGPEPTMTINTKEALNDVFGMYNSPEKTMKSMLPGSKHAPLKKVEPITPLMAHKPIQSQLRSQPNENENAPSMPDKTPTAAFRPFVDENSQAKRPAPSAFTPFVDSEAKTPAVTPRAVLSLKDPSTAPSSIPRPSENASTRSAFTPKPVPVPEAVFSRVFTPADKPPPLAPLRDVFTDDHGKPQPRPKPVLTHERARSHHDVPSSTVFEPSNSTNEPVLRPQPAFKPFVDENIGSARTPFRVFSRPGEEEEELGGAASTAITPKPSAACRLLTDKPTFTPYRDDALPPTTPAPGATFVPPSVPTFTPYLDSKEDESIHPHNDDTLSHVVDTDPSITSHTPPWSNSVTEVPGEDEDTQTDQVFTNPEDQYTDDYAYDEEGEEVYENPPMVEEGQEEVQYEEEGIEYQDIREVPLGGRFGQFNVMTPITERTYEFTGSVRSAFGFTPSQRLGHIDEDEDASKEGIVLGHGRVDEDGAVRKAELLAAELKEEEEEDPRRRPVSPLRLSIDHPPPPLPHQGLEPVFGEVKKTGGLSLGDSLALTHSFRPQNPCNPFDPRILSSLLSLIPTDAYFHDLRDQDITLLEGLQKFTKKAKKGSGDSASFPITLKGQKFSVFEKLGEGGFGSVFKAQDMGMRMSQGDGDEDDEDDEDVDGDDDENSSMVALKVVKPRNLWEYHVLRRLHTSLPQNLRPSLVLPHALYAFRDESFLVLELCPQGMLLSIINNAVSAGVSQQGACLDELLVIFFTIELLRLIEAMHNAGFIHGDLKIDNCLLRLEDVPGGSSAWSGLYQPSGEGGWKHKGLKLIDFGRTIDTKLFSPGHQYIAEWDADERDCFEVREGRPWTYQTDYFGLAGIIYCMLFGKYIQSSSITTTPRSSSTQPPQHKISTPFKRYWQKDIWNKLFDLLLNPCSVHPDESLPISNELAEVRKEMEVWLQANCNRTSNTLKGLLKKVEMSCLVG</sequence>
<name>A0ACD3BE06_9AGAR</name>
<dbReference type="EMBL" id="ML208264">
    <property type="protein sequence ID" value="TFK75247.1"/>
    <property type="molecule type" value="Genomic_DNA"/>
</dbReference>
<evidence type="ECO:0000313" key="2">
    <source>
        <dbReference type="Proteomes" id="UP000308600"/>
    </source>
</evidence>
<proteinExistence type="predicted"/>
<dbReference type="Proteomes" id="UP000308600">
    <property type="component" value="Unassembled WGS sequence"/>
</dbReference>